<organism evidence="9 10">
    <name type="scientific">Paracoccus lichenicola</name>
    <dbReference type="NCBI Taxonomy" id="2665644"/>
    <lineage>
        <taxon>Bacteria</taxon>
        <taxon>Pseudomonadati</taxon>
        <taxon>Pseudomonadota</taxon>
        <taxon>Alphaproteobacteria</taxon>
        <taxon>Rhodobacterales</taxon>
        <taxon>Paracoccaceae</taxon>
        <taxon>Paracoccus</taxon>
    </lineage>
</organism>
<accession>A0A6L6HMA0</accession>
<comment type="cofactor">
    <cofactor evidence="1">
        <name>FAD</name>
        <dbReference type="ChEBI" id="CHEBI:57692"/>
    </cofactor>
</comment>
<dbReference type="InterPro" id="IPR023753">
    <property type="entry name" value="FAD/NAD-binding_dom"/>
</dbReference>
<comment type="similarity">
    <text evidence="2">Belongs to the FAD-binding monooxygenase family.</text>
</comment>
<evidence type="ECO:0000256" key="1">
    <source>
        <dbReference type="ARBA" id="ARBA00001974"/>
    </source>
</evidence>
<protein>
    <submittedName>
        <fullName evidence="9">NAD(P)-binding protein</fullName>
    </submittedName>
</protein>
<comment type="caution">
    <text evidence="9">The sequence shown here is derived from an EMBL/GenBank/DDBJ whole genome shotgun (WGS) entry which is preliminary data.</text>
</comment>
<keyword evidence="7" id="KW-0503">Monooxygenase</keyword>
<dbReference type="Pfam" id="PF07992">
    <property type="entry name" value="Pyr_redox_2"/>
    <property type="match status" value="1"/>
</dbReference>
<dbReference type="GO" id="GO:0004497">
    <property type="term" value="F:monooxygenase activity"/>
    <property type="evidence" value="ECO:0007669"/>
    <property type="project" value="UniProtKB-KW"/>
</dbReference>
<evidence type="ECO:0000256" key="7">
    <source>
        <dbReference type="ARBA" id="ARBA00023033"/>
    </source>
</evidence>
<dbReference type="InterPro" id="IPR050775">
    <property type="entry name" value="FAD-binding_Monooxygenases"/>
</dbReference>
<dbReference type="PANTHER" id="PTHR43098">
    <property type="entry name" value="L-ORNITHINE N(5)-MONOOXYGENASE-RELATED"/>
    <property type="match status" value="1"/>
</dbReference>
<name>A0A6L6HMA0_9RHOB</name>
<dbReference type="Proteomes" id="UP000481417">
    <property type="component" value="Unassembled WGS sequence"/>
</dbReference>
<evidence type="ECO:0000313" key="10">
    <source>
        <dbReference type="Proteomes" id="UP000481417"/>
    </source>
</evidence>
<keyword evidence="3" id="KW-0285">Flavoprotein</keyword>
<dbReference type="AlphaFoldDB" id="A0A6L6HMA0"/>
<evidence type="ECO:0000256" key="3">
    <source>
        <dbReference type="ARBA" id="ARBA00022630"/>
    </source>
</evidence>
<evidence type="ECO:0000259" key="8">
    <source>
        <dbReference type="Pfam" id="PF07992"/>
    </source>
</evidence>
<evidence type="ECO:0000256" key="6">
    <source>
        <dbReference type="ARBA" id="ARBA00023002"/>
    </source>
</evidence>
<dbReference type="Gene3D" id="3.50.50.60">
    <property type="entry name" value="FAD/NAD(P)-binding domain"/>
    <property type="match status" value="2"/>
</dbReference>
<dbReference type="InterPro" id="IPR036188">
    <property type="entry name" value="FAD/NAD-bd_sf"/>
</dbReference>
<dbReference type="SUPFAM" id="SSF51905">
    <property type="entry name" value="FAD/NAD(P)-binding domain"/>
    <property type="match status" value="2"/>
</dbReference>
<sequence>MKDGKRIPDCDVIVIGAGLTGMYQAYLLDKEGMSVLGVEAGEEVGGTWYWNRYPGCRLDTESYAYGYFALTGILPDWKWSENFAGQPEMRRYANAAADAMDIRRLFKFQTRVTAAHYLDGQDMWQVTLNGDELVTCRHLISATGPLSATRMPNIKGVETFEGESFHSSRWPTKADGTPDCMDFTGKRVGIIGTGATGVQIIPIAAETARELHVFQRTPNWCTPLGNSPLSDEQMALIRKRHTTILEYVKTTDTAFPYHRDRRKAVEVPKEERDAFFETLYDQPGYGIWLSGFRDLLTNAESNKFLADFVADKIRQRVKDPAVAEKLIPTDHPFGSKRVPMESNYYEAYNKDTVHLVDIRESPIQEVTPTGIRTADRSFDLDVIIYATGFDAVTGSLDRIDIRGKDGRKLKEVWADGPTTFLGLQARGFPNFFTLVGPHNGSSFCNVGVCGALQAEWVTRMLVYMEAKGLTYSEPTQEAEDKWTEAIYRDFSTTLMADVNAWWVKSVTKPDGTVQKRALVYVGGGAEYRKQCERVAYSGYKGFELA</sequence>
<dbReference type="EMBL" id="WMBT01000003">
    <property type="protein sequence ID" value="MTE00297.1"/>
    <property type="molecule type" value="Genomic_DNA"/>
</dbReference>
<evidence type="ECO:0000256" key="5">
    <source>
        <dbReference type="ARBA" id="ARBA00022857"/>
    </source>
</evidence>
<keyword evidence="6" id="KW-0560">Oxidoreductase</keyword>
<evidence type="ECO:0000256" key="2">
    <source>
        <dbReference type="ARBA" id="ARBA00010139"/>
    </source>
</evidence>
<dbReference type="PANTHER" id="PTHR43098:SF3">
    <property type="entry name" value="L-ORNITHINE N(5)-MONOOXYGENASE-RELATED"/>
    <property type="match status" value="1"/>
</dbReference>
<keyword evidence="5" id="KW-0521">NADP</keyword>
<gene>
    <name evidence="9" type="ORF">GIY56_08360</name>
</gene>
<dbReference type="RefSeq" id="WP_154764349.1">
    <property type="nucleotide sequence ID" value="NZ_WMBT01000003.1"/>
</dbReference>
<proteinExistence type="inferred from homology"/>
<keyword evidence="10" id="KW-1185">Reference proteome</keyword>
<keyword evidence="4" id="KW-0274">FAD</keyword>
<evidence type="ECO:0000256" key="4">
    <source>
        <dbReference type="ARBA" id="ARBA00022827"/>
    </source>
</evidence>
<feature type="domain" description="FAD/NAD(P)-binding" evidence="8">
    <location>
        <begin position="11"/>
        <end position="240"/>
    </location>
</feature>
<evidence type="ECO:0000313" key="9">
    <source>
        <dbReference type="EMBL" id="MTE00297.1"/>
    </source>
</evidence>
<reference evidence="9 10" key="1">
    <citation type="submission" date="2019-11" db="EMBL/GenBank/DDBJ databases">
        <authorList>
            <person name="Lang L."/>
        </authorList>
    </citation>
    <scope>NUCLEOTIDE SEQUENCE [LARGE SCALE GENOMIC DNA]</scope>
    <source>
        <strain evidence="9 10">YIM 132242</strain>
    </source>
</reference>